<name>G5SNA4_9BACT</name>
<evidence type="ECO:0000313" key="2">
    <source>
        <dbReference type="Proteomes" id="UP000003598"/>
    </source>
</evidence>
<dbReference type="AlphaFoldDB" id="G5SNA4"/>
<dbReference type="HOGENOM" id="CLU_3202991_0_0_10"/>
<accession>G5SNA4</accession>
<organism evidence="1 2">
    <name type="scientific">Paraprevotella clara YIT 11840</name>
    <dbReference type="NCBI Taxonomy" id="762968"/>
    <lineage>
        <taxon>Bacteria</taxon>
        <taxon>Pseudomonadati</taxon>
        <taxon>Bacteroidota</taxon>
        <taxon>Bacteroidia</taxon>
        <taxon>Bacteroidales</taxon>
        <taxon>Prevotellaceae</taxon>
        <taxon>Paraprevotella</taxon>
    </lineage>
</organism>
<evidence type="ECO:0000313" key="1">
    <source>
        <dbReference type="EMBL" id="EHH01170.1"/>
    </source>
</evidence>
<protein>
    <submittedName>
        <fullName evidence="1">Uncharacterized protein</fullName>
    </submittedName>
</protein>
<dbReference type="EMBL" id="AFFY01000015">
    <property type="protein sequence ID" value="EHH01170.1"/>
    <property type="molecule type" value="Genomic_DNA"/>
</dbReference>
<sequence length="45" mass="5065">MKGKGKKRRLFLIVGQPPFLFRLSVSIGGRRAVGCQNPLYLLAFM</sequence>
<dbReference type="PATRIC" id="fig|762968.3.peg.744"/>
<gene>
    <name evidence="1" type="ORF">HMPREF9441_00833</name>
</gene>
<proteinExistence type="predicted"/>
<comment type="caution">
    <text evidence="1">The sequence shown here is derived from an EMBL/GenBank/DDBJ whole genome shotgun (WGS) entry which is preliminary data.</text>
</comment>
<dbReference type="STRING" id="762968.HMPREF9441_00833"/>
<reference evidence="1 2" key="1">
    <citation type="submission" date="2011-03" db="EMBL/GenBank/DDBJ databases">
        <authorList>
            <person name="Weinstock G."/>
            <person name="Sodergren E."/>
            <person name="Clifton S."/>
            <person name="Fulton L."/>
            <person name="Fulton B."/>
            <person name="Courtney L."/>
            <person name="Fronick C."/>
            <person name="Harrison M."/>
            <person name="Strong C."/>
            <person name="Farmer C."/>
            <person name="Delahaunty K."/>
            <person name="Markovic C."/>
            <person name="Hall O."/>
            <person name="Minx P."/>
            <person name="Tomlinson C."/>
            <person name="Mitreva M."/>
            <person name="Hou S."/>
            <person name="Chen J."/>
            <person name="Wollam A."/>
            <person name="Pepin K.H."/>
            <person name="Johnson M."/>
            <person name="Bhonagiri V."/>
            <person name="Zhang X."/>
            <person name="Suruliraj S."/>
            <person name="Warren W."/>
            <person name="Chinwalla A."/>
            <person name="Mardis E.R."/>
            <person name="Wilson R.K."/>
        </authorList>
    </citation>
    <scope>NUCLEOTIDE SEQUENCE [LARGE SCALE GENOMIC DNA]</scope>
    <source>
        <strain evidence="1 2">YIT 11840</strain>
    </source>
</reference>
<dbReference type="Proteomes" id="UP000003598">
    <property type="component" value="Unassembled WGS sequence"/>
</dbReference>
<keyword evidence="2" id="KW-1185">Reference proteome</keyword>